<keyword evidence="3 6" id="KW-0949">S-adenosyl-L-methionine</keyword>
<dbReference type="GO" id="GO:0030488">
    <property type="term" value="P:tRNA methylation"/>
    <property type="evidence" value="ECO:0007669"/>
    <property type="project" value="TreeGrafter"/>
</dbReference>
<dbReference type="PANTHER" id="PTHR23245:SF25">
    <property type="entry name" value="TRNA WYBUTOSINE-SYNTHESIZING PROTEIN 2 HOMOLOG"/>
    <property type="match status" value="1"/>
</dbReference>
<keyword evidence="4 6" id="KW-0819">tRNA processing</keyword>
<dbReference type="InterPro" id="IPR030382">
    <property type="entry name" value="MeTrfase_TRM5/TYW2"/>
</dbReference>
<dbReference type="PIRSF" id="PIRSF038972">
    <property type="entry name" value="Trm12"/>
    <property type="match status" value="1"/>
</dbReference>
<evidence type="ECO:0000256" key="1">
    <source>
        <dbReference type="ARBA" id="ARBA00004797"/>
    </source>
</evidence>
<dbReference type="GO" id="GO:0008175">
    <property type="term" value="F:tRNA methyltransferase activity"/>
    <property type="evidence" value="ECO:0007669"/>
    <property type="project" value="TreeGrafter"/>
</dbReference>
<comment type="function">
    <text evidence="6">S-adenosyl-L-methionine-dependent transferase that acts as a component of the wybutosine biosynthesis pathway. Wybutosine is a hyper modified guanosine with a tricyclic base found at the 3'-position adjacent to the anticodon of eukaryotic phenylalanine tRNA. Catalyzes the transfer of the alpha-amino-alpha-carboxypropyl (acp) group from S-adenosyl-L-methionine to the C-7 position of 4-demethylwyosine (imG-14) to produce wybutosine-86.</text>
</comment>
<accession>A0A179GR09</accession>
<dbReference type="PANTHER" id="PTHR23245">
    <property type="entry name" value="TRNA METHYLTRANSFERASE"/>
    <property type="match status" value="1"/>
</dbReference>
<reference evidence="8 9" key="1">
    <citation type="submission" date="2016-01" db="EMBL/GenBank/DDBJ databases">
        <title>Biosynthesis of antibiotic leucinostatins and their inhibition on Phytophthora in bio-control Purpureocillium lilacinum.</title>
        <authorList>
            <person name="Wang G."/>
            <person name="Liu Z."/>
            <person name="Lin R."/>
            <person name="Li E."/>
            <person name="Mao Z."/>
            <person name="Ling J."/>
            <person name="Yin W."/>
            <person name="Xie B."/>
        </authorList>
    </citation>
    <scope>NUCLEOTIDE SEQUENCE [LARGE SCALE GENOMIC DNA]</scope>
    <source>
        <strain evidence="8">PLBJ-1</strain>
    </source>
</reference>
<comment type="catalytic activity">
    <reaction evidence="5">
        <text>4-demethylwyosine(37) in tRNA(Phe) + S-adenosyl-L-methionine = 4-demethyl-7-[(3S)-3-amino-3-carboxypropyl]wyosine(37) in tRNA(Phe) + S-methyl-5'-thioadenosine + H(+)</text>
        <dbReference type="Rhea" id="RHEA:36355"/>
        <dbReference type="Rhea" id="RHEA-COMP:10164"/>
        <dbReference type="Rhea" id="RHEA-COMP:10378"/>
        <dbReference type="ChEBI" id="CHEBI:15378"/>
        <dbReference type="ChEBI" id="CHEBI:17509"/>
        <dbReference type="ChEBI" id="CHEBI:59789"/>
        <dbReference type="ChEBI" id="CHEBI:64315"/>
        <dbReference type="ChEBI" id="CHEBI:73550"/>
        <dbReference type="EC" id="2.5.1.114"/>
    </reaction>
</comment>
<dbReference type="PROSITE" id="PS51684">
    <property type="entry name" value="SAM_MT_TRM5_TYW2"/>
    <property type="match status" value="1"/>
</dbReference>
<organism evidence="8 9">
    <name type="scientific">Purpureocillium lilacinum</name>
    <name type="common">Paecilomyces lilacinus</name>
    <dbReference type="NCBI Taxonomy" id="33203"/>
    <lineage>
        <taxon>Eukaryota</taxon>
        <taxon>Fungi</taxon>
        <taxon>Dikarya</taxon>
        <taxon>Ascomycota</taxon>
        <taxon>Pezizomycotina</taxon>
        <taxon>Sordariomycetes</taxon>
        <taxon>Hypocreomycetidae</taxon>
        <taxon>Hypocreales</taxon>
        <taxon>Ophiocordycipitaceae</taxon>
        <taxon>Purpureocillium</taxon>
    </lineage>
</organism>
<comment type="pathway">
    <text evidence="1 6">tRNA modification; wybutosine-tRNA(Phe) biosynthesis.</text>
</comment>
<evidence type="ECO:0000259" key="7">
    <source>
        <dbReference type="PROSITE" id="PS51684"/>
    </source>
</evidence>
<dbReference type="GO" id="GO:0008757">
    <property type="term" value="F:S-adenosylmethionine-dependent methyltransferase activity"/>
    <property type="evidence" value="ECO:0007669"/>
    <property type="project" value="InterPro"/>
</dbReference>
<dbReference type="SUPFAM" id="SSF53335">
    <property type="entry name" value="S-adenosyl-L-methionine-dependent methyltransferases"/>
    <property type="match status" value="1"/>
</dbReference>
<dbReference type="GO" id="GO:0031591">
    <property type="term" value="P:wybutosine biosynthetic process"/>
    <property type="evidence" value="ECO:0007669"/>
    <property type="project" value="InterPro"/>
</dbReference>
<dbReference type="GO" id="GO:0005737">
    <property type="term" value="C:cytoplasm"/>
    <property type="evidence" value="ECO:0007669"/>
    <property type="project" value="UniProtKB-SubCell"/>
</dbReference>
<dbReference type="InterPro" id="IPR026274">
    <property type="entry name" value="tRNA_wybutosine_synth_prot_2"/>
</dbReference>
<dbReference type="Proteomes" id="UP000078240">
    <property type="component" value="Unassembled WGS sequence"/>
</dbReference>
<dbReference type="InterPro" id="IPR056743">
    <property type="entry name" value="TRM5-TYW2-like_MTfase"/>
</dbReference>
<dbReference type="Gene3D" id="3.40.50.150">
    <property type="entry name" value="Vaccinia Virus protein VP39"/>
    <property type="match status" value="1"/>
</dbReference>
<evidence type="ECO:0000256" key="5">
    <source>
        <dbReference type="ARBA" id="ARBA00049400"/>
    </source>
</evidence>
<dbReference type="Pfam" id="PF02475">
    <property type="entry name" value="TRM5-TYW2_MTfase"/>
    <property type="match status" value="1"/>
</dbReference>
<proteinExistence type="inferred from homology"/>
<feature type="domain" description="SAM-dependent methyltransferase TRM5/TYW2-type" evidence="7">
    <location>
        <begin position="131"/>
        <end position="436"/>
    </location>
</feature>
<keyword evidence="2 6" id="KW-0808">Transferase</keyword>
<evidence type="ECO:0000313" key="9">
    <source>
        <dbReference type="Proteomes" id="UP000078240"/>
    </source>
</evidence>
<comment type="similarity">
    <text evidence="6">Belongs to the class I-like SAM-binding methyltransferase superfamily. TRM5/TYW2 family.</text>
</comment>
<keyword evidence="6" id="KW-0963">Cytoplasm</keyword>
<name>A0A179GR09_PURLI</name>
<protein>
    <recommendedName>
        <fullName evidence="6">tRNA wybutosine-synthesizing protein 2</fullName>
        <shortName evidence="6">tRNA-yW-synthesizing protein 2</shortName>
    </recommendedName>
    <alternativeName>
        <fullName evidence="6">tRNA(Phe) (4-demethylwyosine(37)-C(7)) aminocarboxypropyltransferase</fullName>
    </alternativeName>
</protein>
<dbReference type="AlphaFoldDB" id="A0A179GR09"/>
<dbReference type="UniPathway" id="UPA00375"/>
<gene>
    <name evidence="8" type="ORF">VFPBJ_05523</name>
</gene>
<dbReference type="GO" id="GO:0102522">
    <property type="term" value="F:tRNA 4-demethylwyosine alpha-amino-alpha-carboxypropyltransferase activity"/>
    <property type="evidence" value="ECO:0007669"/>
    <property type="project" value="UniProtKB-EC"/>
</dbReference>
<evidence type="ECO:0000256" key="4">
    <source>
        <dbReference type="ARBA" id="ARBA00022694"/>
    </source>
</evidence>
<sequence>MTDFFGLCTSTTDVCLEVHSPTANYRTKRCLESERSFAPKRSDMPKPRQRQINPIQAAVERWTATLDAEGSDKSQAWRESLVNGAPKRFTIYEPMALLPSGSFTTPPWAVELARQDGDTLERLWRLILEELSKNAKATLTNLAVNEGIPLQSEGGDAENVLRSPSGLKILFGDFGPAQPAHDPPSAADFDAAFWVSTKQNGIYQTWAPRWTMFSRGNVKEKARLLEFPRAKADGDDVWALDLYAGIGYFVLCYAALGMRVMCWEINPWSVEGLRRGARANGRSVRVVQGSEDLARPTLDWVRSRRGELDVSGGDDYEDIVVFLESNEYAARRVAEVQEAAAVREVRHINCGYLPSSEPTWRPAWEMARWSRETWLHLHENVGAADTEARREEIQRRFVDWSETEGRDRSAAVEHVELVKTFAPDVWHCVFDVYIKRI</sequence>
<evidence type="ECO:0000256" key="2">
    <source>
        <dbReference type="ARBA" id="ARBA00022679"/>
    </source>
</evidence>
<dbReference type="EMBL" id="LSBH01000004">
    <property type="protein sequence ID" value="OAQ79938.1"/>
    <property type="molecule type" value="Genomic_DNA"/>
</dbReference>
<evidence type="ECO:0000313" key="8">
    <source>
        <dbReference type="EMBL" id="OAQ79938.1"/>
    </source>
</evidence>
<evidence type="ECO:0000256" key="6">
    <source>
        <dbReference type="PIRNR" id="PIRNR038972"/>
    </source>
</evidence>
<comment type="subcellular location">
    <subcellularLocation>
        <location evidence="6">Cytoplasm</location>
    </subcellularLocation>
</comment>
<comment type="caution">
    <text evidence="8">The sequence shown here is derived from an EMBL/GenBank/DDBJ whole genome shotgun (WGS) entry which is preliminary data.</text>
</comment>
<dbReference type="InterPro" id="IPR029063">
    <property type="entry name" value="SAM-dependent_MTases_sf"/>
</dbReference>
<evidence type="ECO:0000256" key="3">
    <source>
        <dbReference type="ARBA" id="ARBA00022691"/>
    </source>
</evidence>